<dbReference type="InterPro" id="IPR008816">
    <property type="entry name" value="Gly_zipper_2TM_dom"/>
</dbReference>
<comment type="subcellular location">
    <subcellularLocation>
        <location evidence="1">Membrane</location>
    </subcellularLocation>
</comment>
<feature type="signal peptide" evidence="3">
    <location>
        <begin position="1"/>
        <end position="22"/>
    </location>
</feature>
<dbReference type="RefSeq" id="WP_114482840.1">
    <property type="nucleotide sequence ID" value="NZ_QPJU01000003.1"/>
</dbReference>
<dbReference type="InterPro" id="IPR051407">
    <property type="entry name" value="Bact_OM_lipoprot/Surf_antigen"/>
</dbReference>
<accession>A0A369AP87</accession>
<proteinExistence type="predicted"/>
<comment type="caution">
    <text evidence="5">The sequence shown here is derived from an EMBL/GenBank/DDBJ whole genome shotgun (WGS) entry which is preliminary data.</text>
</comment>
<feature type="domain" description="Glycine zipper 2TM" evidence="4">
    <location>
        <begin position="124"/>
        <end position="164"/>
    </location>
</feature>
<evidence type="ECO:0000259" key="4">
    <source>
        <dbReference type="Pfam" id="PF05433"/>
    </source>
</evidence>
<keyword evidence="2" id="KW-0472">Membrane</keyword>
<dbReference type="Pfam" id="PF05433">
    <property type="entry name" value="Rick_17kDa_Anti"/>
    <property type="match status" value="1"/>
</dbReference>
<dbReference type="Proteomes" id="UP000252174">
    <property type="component" value="Unassembled WGS sequence"/>
</dbReference>
<evidence type="ECO:0000313" key="5">
    <source>
        <dbReference type="EMBL" id="RCX10148.1"/>
    </source>
</evidence>
<name>A0A369AP87_9BURK</name>
<evidence type="ECO:0000256" key="1">
    <source>
        <dbReference type="ARBA" id="ARBA00004370"/>
    </source>
</evidence>
<feature type="chain" id="PRO_5016843504" evidence="3">
    <location>
        <begin position="23"/>
        <end position="212"/>
    </location>
</feature>
<dbReference type="OrthoDB" id="8908469at2"/>
<evidence type="ECO:0000313" key="6">
    <source>
        <dbReference type="Proteomes" id="UP000252174"/>
    </source>
</evidence>
<dbReference type="PANTHER" id="PTHR35603">
    <property type="match status" value="1"/>
</dbReference>
<dbReference type="EMBL" id="QPJU01000003">
    <property type="protein sequence ID" value="RCX10148.1"/>
    <property type="molecule type" value="Genomic_DNA"/>
</dbReference>
<sequence length="212" mass="21706">MRSQHLAPIAAVLFALAPLAQAQTAAPSTPLSPKAQYAADSKAAKARYDQDLKLCASEPTAEGRMQCKRDAKAAYDQALAEAKARTGVSAPAKSSAAAQPACADCGKVIAVRQVQKEGEGSAVGLVAGGVAGALLGNQVGSGTGRKLATVAGAAGGAYAGREIEKKVKTHTVWAVTVEFPHSGSAVYEFESDPGFRVGETVRRTENNSIARP</sequence>
<evidence type="ECO:0000256" key="2">
    <source>
        <dbReference type="ARBA" id="ARBA00023136"/>
    </source>
</evidence>
<keyword evidence="3" id="KW-0732">Signal</keyword>
<keyword evidence="6" id="KW-1185">Reference proteome</keyword>
<dbReference type="GO" id="GO:0019867">
    <property type="term" value="C:outer membrane"/>
    <property type="evidence" value="ECO:0007669"/>
    <property type="project" value="InterPro"/>
</dbReference>
<organism evidence="5 6">
    <name type="scientific">Extensimonas vulgaris</name>
    <dbReference type="NCBI Taxonomy" id="1031594"/>
    <lineage>
        <taxon>Bacteria</taxon>
        <taxon>Pseudomonadati</taxon>
        <taxon>Pseudomonadota</taxon>
        <taxon>Betaproteobacteria</taxon>
        <taxon>Burkholderiales</taxon>
        <taxon>Comamonadaceae</taxon>
        <taxon>Extensimonas</taxon>
    </lineage>
</organism>
<dbReference type="AlphaFoldDB" id="A0A369AP87"/>
<dbReference type="PANTHER" id="PTHR35603:SF2">
    <property type="entry name" value="OUTER MEMBRANE LIPOPROTEIN"/>
    <property type="match status" value="1"/>
</dbReference>
<reference evidence="5 6" key="1">
    <citation type="submission" date="2018-07" db="EMBL/GenBank/DDBJ databases">
        <title>Genomic Encyclopedia of Type Strains, Phase IV (KMG-IV): sequencing the most valuable type-strain genomes for metagenomic binning, comparative biology and taxonomic classification.</title>
        <authorList>
            <person name="Goeker M."/>
        </authorList>
    </citation>
    <scope>NUCLEOTIDE SEQUENCE [LARGE SCALE GENOMIC DNA]</scope>
    <source>
        <strain evidence="5 6">DSM 100911</strain>
    </source>
</reference>
<gene>
    <name evidence="5" type="ORF">DFR45_103133</name>
</gene>
<protein>
    <submittedName>
        <fullName evidence="5">Glycine zipper 2TM protein</fullName>
    </submittedName>
</protein>
<evidence type="ECO:0000256" key="3">
    <source>
        <dbReference type="SAM" id="SignalP"/>
    </source>
</evidence>